<dbReference type="Proteomes" id="UP000611796">
    <property type="component" value="Unassembled WGS sequence"/>
</dbReference>
<evidence type="ECO:0008006" key="3">
    <source>
        <dbReference type="Google" id="ProtNLM"/>
    </source>
</evidence>
<sequence length="326" mass="38543">MGNYYKILALNSGKKDWMIDEIRQGRLRFGWSKKGNDLRVLANKEEKTDEEKIAWRKAKFILEKLKKDDILIVQLERPLRKFMVVKVVEVNGSIYDFDGEQDDFNHIIYCKPITNNEVNIDSNYNSKIFKHDMTKRGSHYEIYNEDTIEEINYFIVHKIWEEPDFNVKSILQIELERTREKLVSDVVKLLANDWKSKDFDILVSKVFSAIDGADVIIREIEDDWDMLLEIKNPILNSRPIEIPVICKNYSEEINVEDTIRDLERCLREYSSNTVYLVMLGTLTEELIEAVEKSKENMIKELGKHIDYEIIDEREFANLYLSVVEKL</sequence>
<proteinExistence type="predicted"/>
<protein>
    <recommendedName>
        <fullName evidence="3">Restriction endonuclease type IV Mrr domain-containing protein</fullName>
    </recommendedName>
</protein>
<keyword evidence="2" id="KW-1185">Reference proteome</keyword>
<organism evidence="1 2">
    <name type="scientific">Paeniclostridium hominis</name>
    <dbReference type="NCBI Taxonomy" id="2764329"/>
    <lineage>
        <taxon>Bacteria</taxon>
        <taxon>Bacillati</taxon>
        <taxon>Bacillota</taxon>
        <taxon>Clostridia</taxon>
        <taxon>Peptostreptococcales</taxon>
        <taxon>Peptostreptococcaceae</taxon>
        <taxon>Paeniclostridium</taxon>
    </lineage>
</organism>
<accession>A0ABR7K0L9</accession>
<comment type="caution">
    <text evidence="1">The sequence shown here is derived from an EMBL/GenBank/DDBJ whole genome shotgun (WGS) entry which is preliminary data.</text>
</comment>
<dbReference type="RefSeq" id="WP_187005014.1">
    <property type="nucleotide sequence ID" value="NZ_JACRWD010000001.1"/>
</dbReference>
<gene>
    <name evidence="1" type="ORF">H8891_02270</name>
</gene>
<evidence type="ECO:0000313" key="2">
    <source>
        <dbReference type="Proteomes" id="UP000611796"/>
    </source>
</evidence>
<evidence type="ECO:0000313" key="1">
    <source>
        <dbReference type="EMBL" id="MBC6002613.1"/>
    </source>
</evidence>
<reference evidence="1 2" key="1">
    <citation type="submission" date="2020-08" db="EMBL/GenBank/DDBJ databases">
        <authorList>
            <person name="Liu C."/>
            <person name="Sun Q."/>
        </authorList>
    </citation>
    <scope>NUCLEOTIDE SEQUENCE [LARGE SCALE GENOMIC DNA]</scope>
    <source>
        <strain evidence="1 2">NSJ-45</strain>
    </source>
</reference>
<dbReference type="EMBL" id="JACRWD010000001">
    <property type="protein sequence ID" value="MBC6002613.1"/>
    <property type="molecule type" value="Genomic_DNA"/>
</dbReference>
<name>A0ABR7K0L9_9FIRM</name>